<reference evidence="2 3" key="1">
    <citation type="submission" date="2016-10" db="EMBL/GenBank/DDBJ databases">
        <authorList>
            <person name="de Groot N.N."/>
        </authorList>
    </citation>
    <scope>NUCLEOTIDE SEQUENCE [LARGE SCALE GENOMIC DNA]</scope>
    <source>
        <strain evidence="2 3">DSM 22274</strain>
    </source>
</reference>
<dbReference type="Proteomes" id="UP000182725">
    <property type="component" value="Unassembled WGS sequence"/>
</dbReference>
<name>A0A1H5EH89_9MICC</name>
<feature type="domain" description="DUF4097" evidence="1">
    <location>
        <begin position="31"/>
        <end position="255"/>
    </location>
</feature>
<sequence length="273" mass="28453">MSQEMWSISEPQTLELAGVAEVKVALIKGRFDIVVTEGKTTTLEISEVDGQPLEVSFTNGTLKVEHFNSSNWLQRLINFQQNATAVISIAVPAGTLVTASTVNADGMVSGSARTTLRTVTGSLMADATEGLLTLDTVSGEIIARDHRGTLVAKSVSGDVMASGDMSDIRANTVSGNVSFDLHGVPVSLNAKSVSGDITVRIPRNVGVSVNATSASGTLLLDQERFSNLGQSTSAATGPDTPRLKAHTTTVSGAVTIVYAAEESTNPSLTKEGF</sequence>
<dbReference type="Pfam" id="PF13349">
    <property type="entry name" value="DUF4097"/>
    <property type="match status" value="1"/>
</dbReference>
<evidence type="ECO:0000313" key="2">
    <source>
        <dbReference type="EMBL" id="SED90475.1"/>
    </source>
</evidence>
<dbReference type="InterPro" id="IPR025164">
    <property type="entry name" value="Toastrack_DUF4097"/>
</dbReference>
<dbReference type="AlphaFoldDB" id="A0A1H5EH89"/>
<organism evidence="2 3">
    <name type="scientific">Arthrobacter alpinus</name>
    <dbReference type="NCBI Taxonomy" id="656366"/>
    <lineage>
        <taxon>Bacteria</taxon>
        <taxon>Bacillati</taxon>
        <taxon>Actinomycetota</taxon>
        <taxon>Actinomycetes</taxon>
        <taxon>Micrococcales</taxon>
        <taxon>Micrococcaceae</taxon>
        <taxon>Arthrobacter</taxon>
    </lineage>
</organism>
<proteinExistence type="predicted"/>
<protein>
    <submittedName>
        <fullName evidence="2">Putative adhesin</fullName>
    </submittedName>
</protein>
<dbReference type="EMBL" id="FNTV01000001">
    <property type="protein sequence ID" value="SED90475.1"/>
    <property type="molecule type" value="Genomic_DNA"/>
</dbReference>
<evidence type="ECO:0000259" key="1">
    <source>
        <dbReference type="Pfam" id="PF13349"/>
    </source>
</evidence>
<gene>
    <name evidence="2" type="ORF">SAMN04489740_0249</name>
</gene>
<accession>A0A1H5EH89</accession>
<evidence type="ECO:0000313" key="3">
    <source>
        <dbReference type="Proteomes" id="UP000182725"/>
    </source>
</evidence>
<dbReference type="RefSeq" id="WP_074709819.1">
    <property type="nucleotide sequence ID" value="NZ_FNTV01000001.1"/>
</dbReference>